<dbReference type="InterPro" id="IPR050109">
    <property type="entry name" value="HTH-type_TetR-like_transc_reg"/>
</dbReference>
<dbReference type="PROSITE" id="PS01081">
    <property type="entry name" value="HTH_TETR_1"/>
    <property type="match status" value="1"/>
</dbReference>
<organism evidence="6 7">
    <name type="scientific">Nocardiopsis aegyptia</name>
    <dbReference type="NCBI Taxonomy" id="220378"/>
    <lineage>
        <taxon>Bacteria</taxon>
        <taxon>Bacillati</taxon>
        <taxon>Actinomycetota</taxon>
        <taxon>Actinomycetes</taxon>
        <taxon>Streptosporangiales</taxon>
        <taxon>Nocardiopsidaceae</taxon>
        <taxon>Nocardiopsis</taxon>
    </lineage>
</organism>
<keyword evidence="2 4" id="KW-0238">DNA-binding</keyword>
<evidence type="ECO:0000256" key="3">
    <source>
        <dbReference type="ARBA" id="ARBA00023163"/>
    </source>
</evidence>
<dbReference type="GO" id="GO:0003700">
    <property type="term" value="F:DNA-binding transcription factor activity"/>
    <property type="evidence" value="ECO:0007669"/>
    <property type="project" value="TreeGrafter"/>
</dbReference>
<dbReference type="Gene3D" id="1.10.357.10">
    <property type="entry name" value="Tetracycline Repressor, domain 2"/>
    <property type="match status" value="1"/>
</dbReference>
<evidence type="ECO:0000313" key="7">
    <source>
        <dbReference type="Proteomes" id="UP000572051"/>
    </source>
</evidence>
<evidence type="ECO:0000256" key="2">
    <source>
        <dbReference type="ARBA" id="ARBA00023125"/>
    </source>
</evidence>
<evidence type="ECO:0000256" key="4">
    <source>
        <dbReference type="PROSITE-ProRule" id="PRU00335"/>
    </source>
</evidence>
<dbReference type="RefSeq" id="WP_179821839.1">
    <property type="nucleotide sequence ID" value="NZ_JACCFS010000001.1"/>
</dbReference>
<dbReference type="InterPro" id="IPR023772">
    <property type="entry name" value="DNA-bd_HTH_TetR-type_CS"/>
</dbReference>
<keyword evidence="1" id="KW-0805">Transcription regulation</keyword>
<accession>A0A7Z0EK91</accession>
<dbReference type="PANTHER" id="PTHR30055:SF234">
    <property type="entry name" value="HTH-TYPE TRANSCRIPTIONAL REGULATOR BETI"/>
    <property type="match status" value="1"/>
</dbReference>
<evidence type="ECO:0000256" key="1">
    <source>
        <dbReference type="ARBA" id="ARBA00023015"/>
    </source>
</evidence>
<dbReference type="PANTHER" id="PTHR30055">
    <property type="entry name" value="HTH-TYPE TRANSCRIPTIONAL REGULATOR RUTR"/>
    <property type="match status" value="1"/>
</dbReference>
<dbReference type="InterPro" id="IPR001647">
    <property type="entry name" value="HTH_TetR"/>
</dbReference>
<name>A0A7Z0EK91_9ACTN</name>
<feature type="domain" description="HTH tetR-type" evidence="5">
    <location>
        <begin position="37"/>
        <end position="97"/>
    </location>
</feature>
<keyword evidence="3" id="KW-0804">Transcription</keyword>
<dbReference type="PROSITE" id="PS50977">
    <property type="entry name" value="HTH_TETR_2"/>
    <property type="match status" value="1"/>
</dbReference>
<keyword evidence="7" id="KW-1185">Reference proteome</keyword>
<sequence>MVDASALVNTGPFHIPVSQEHTVAPAEQSMTRNAQREQRAARILDAAGDLLVTWGYPKITIEDVARRAGVGKGTVYLHFPTKEVLFLVVVLRAQSALTEQLASAMRRSPEEILPSAMARSVYLSMGDSPVISAVMTGKSETLGTLARTAAEHSRDLVSDRITTSHTYFDLLIEHDLLRSDRPRNDLVYAYTSVMTGYLLAEPILASQPGLPQPESREHRADVLADSIRATLGEGGTTDALAAAWPEVATLYEELARRARAEVDRYLQSTRDT</sequence>
<dbReference type="GO" id="GO:0000976">
    <property type="term" value="F:transcription cis-regulatory region binding"/>
    <property type="evidence" value="ECO:0007669"/>
    <property type="project" value="TreeGrafter"/>
</dbReference>
<dbReference type="PRINTS" id="PR00455">
    <property type="entry name" value="HTHTETR"/>
</dbReference>
<evidence type="ECO:0000313" key="6">
    <source>
        <dbReference type="EMBL" id="NYJ33584.1"/>
    </source>
</evidence>
<dbReference type="SUPFAM" id="SSF46689">
    <property type="entry name" value="Homeodomain-like"/>
    <property type="match status" value="1"/>
</dbReference>
<proteinExistence type="predicted"/>
<dbReference type="EMBL" id="JACCFS010000001">
    <property type="protein sequence ID" value="NYJ33584.1"/>
    <property type="molecule type" value="Genomic_DNA"/>
</dbReference>
<gene>
    <name evidence="6" type="ORF">HNR10_001465</name>
</gene>
<dbReference type="InterPro" id="IPR009057">
    <property type="entry name" value="Homeodomain-like_sf"/>
</dbReference>
<comment type="caution">
    <text evidence="6">The sequence shown here is derived from an EMBL/GenBank/DDBJ whole genome shotgun (WGS) entry which is preliminary data.</text>
</comment>
<evidence type="ECO:0000259" key="5">
    <source>
        <dbReference type="PROSITE" id="PS50977"/>
    </source>
</evidence>
<dbReference type="AlphaFoldDB" id="A0A7Z0EK91"/>
<feature type="DNA-binding region" description="H-T-H motif" evidence="4">
    <location>
        <begin position="60"/>
        <end position="79"/>
    </location>
</feature>
<dbReference type="Proteomes" id="UP000572051">
    <property type="component" value="Unassembled WGS sequence"/>
</dbReference>
<protein>
    <submittedName>
        <fullName evidence="6">AcrR family transcriptional regulator</fullName>
    </submittedName>
</protein>
<reference evidence="6 7" key="1">
    <citation type="submission" date="2020-07" db="EMBL/GenBank/DDBJ databases">
        <title>Sequencing the genomes of 1000 actinobacteria strains.</title>
        <authorList>
            <person name="Klenk H.-P."/>
        </authorList>
    </citation>
    <scope>NUCLEOTIDE SEQUENCE [LARGE SCALE GENOMIC DNA]</scope>
    <source>
        <strain evidence="6 7">DSM 44442</strain>
    </source>
</reference>
<dbReference type="Pfam" id="PF00440">
    <property type="entry name" value="TetR_N"/>
    <property type="match status" value="1"/>
</dbReference>